<comment type="caution">
    <text evidence="2">The sequence shown here is derived from an EMBL/GenBank/DDBJ whole genome shotgun (WGS) entry which is preliminary data.</text>
</comment>
<name>A0A7W8IPU2_9BACL</name>
<sequence>MSLKLVELQIALPRMYDIGKIQEQLQHHPELVQAQLTTAMQKQNERTKRQVTSKRTTQNIHWEKEKHEPPQRYEHPYKGNNIDLMG</sequence>
<dbReference type="RefSeq" id="WP_183251605.1">
    <property type="nucleotide sequence ID" value="NZ_JACHEP010000002.1"/>
</dbReference>
<evidence type="ECO:0000256" key="1">
    <source>
        <dbReference type="SAM" id="MobiDB-lite"/>
    </source>
</evidence>
<gene>
    <name evidence="2" type="ORF">HNQ34_000739</name>
</gene>
<evidence type="ECO:0000313" key="2">
    <source>
        <dbReference type="EMBL" id="MBB5323647.1"/>
    </source>
</evidence>
<feature type="region of interest" description="Disordered" evidence="1">
    <location>
        <begin position="42"/>
        <end position="86"/>
    </location>
</feature>
<dbReference type="AlphaFoldDB" id="A0A7W8IPU2"/>
<proteinExistence type="predicted"/>
<protein>
    <submittedName>
        <fullName evidence="2">Uncharacterized protein</fullName>
    </submittedName>
</protein>
<dbReference type="EMBL" id="JACHEP010000002">
    <property type="protein sequence ID" value="MBB5323647.1"/>
    <property type="molecule type" value="Genomic_DNA"/>
</dbReference>
<accession>A0A7W8IPU2</accession>
<dbReference type="Proteomes" id="UP000520011">
    <property type="component" value="Unassembled WGS sequence"/>
</dbReference>
<keyword evidence="3" id="KW-1185">Reference proteome</keyword>
<evidence type="ECO:0000313" key="3">
    <source>
        <dbReference type="Proteomes" id="UP000520011"/>
    </source>
</evidence>
<reference evidence="2 3" key="1">
    <citation type="submission" date="2020-08" db="EMBL/GenBank/DDBJ databases">
        <title>Genomic Encyclopedia of Type Strains, Phase IV (KMG-IV): sequencing the most valuable type-strain genomes for metagenomic binning, comparative biology and taxonomic classification.</title>
        <authorList>
            <person name="Goeker M."/>
        </authorList>
    </citation>
    <scope>NUCLEOTIDE SEQUENCE [LARGE SCALE GENOMIC DNA]</scope>
    <source>
        <strain evidence="2 3">DSM 16325</strain>
    </source>
</reference>
<organism evidence="2 3">
    <name type="scientific">Anoxybacteroides tepidamans</name>
    <dbReference type="NCBI Taxonomy" id="265948"/>
    <lineage>
        <taxon>Bacteria</taxon>
        <taxon>Bacillati</taxon>
        <taxon>Bacillota</taxon>
        <taxon>Bacilli</taxon>
        <taxon>Bacillales</taxon>
        <taxon>Anoxybacillaceae</taxon>
        <taxon>Anoxybacteroides</taxon>
    </lineage>
</organism>
<feature type="compositionally biased region" description="Basic and acidic residues" evidence="1">
    <location>
        <begin position="61"/>
        <end position="77"/>
    </location>
</feature>